<keyword evidence="10" id="KW-1185">Reference proteome</keyword>
<evidence type="ECO:0000256" key="5">
    <source>
        <dbReference type="ARBA" id="ARBA00023136"/>
    </source>
</evidence>
<evidence type="ECO:0000256" key="3">
    <source>
        <dbReference type="ARBA" id="ARBA00022692"/>
    </source>
</evidence>
<comment type="catalytic activity">
    <reaction evidence="7">
        <text>L-cysteinyl-[protein] + hexadecanoyl-CoA = S-hexadecanoyl-L-cysteinyl-[protein] + CoA</text>
        <dbReference type="Rhea" id="RHEA:36683"/>
        <dbReference type="Rhea" id="RHEA-COMP:10131"/>
        <dbReference type="Rhea" id="RHEA-COMP:11032"/>
        <dbReference type="ChEBI" id="CHEBI:29950"/>
        <dbReference type="ChEBI" id="CHEBI:57287"/>
        <dbReference type="ChEBI" id="CHEBI:57379"/>
        <dbReference type="ChEBI" id="CHEBI:74151"/>
        <dbReference type="EC" id="2.3.1.225"/>
    </reaction>
</comment>
<gene>
    <name evidence="9" type="ORF">KFE25_001798</name>
</gene>
<comment type="domain">
    <text evidence="7">The DHHC domain is required for palmitoyltransferase activity.</text>
</comment>
<evidence type="ECO:0000256" key="1">
    <source>
        <dbReference type="ARBA" id="ARBA00004141"/>
    </source>
</evidence>
<reference evidence="9" key="1">
    <citation type="submission" date="2021-05" db="EMBL/GenBank/DDBJ databases">
        <title>The genome of the haptophyte Pavlova lutheri (Diacronema luteri, Pavlovales) - a model for lipid biosynthesis in eukaryotic algae.</title>
        <authorList>
            <person name="Hulatt C.J."/>
            <person name="Posewitz M.C."/>
        </authorList>
    </citation>
    <scope>NUCLEOTIDE SEQUENCE</scope>
    <source>
        <strain evidence="9">NIVA-4/92</strain>
    </source>
</reference>
<evidence type="ECO:0000256" key="4">
    <source>
        <dbReference type="ARBA" id="ARBA00022989"/>
    </source>
</evidence>
<comment type="caution">
    <text evidence="9">The sequence shown here is derived from an EMBL/GenBank/DDBJ whole genome shotgun (WGS) entry which is preliminary data.</text>
</comment>
<organism evidence="9 10">
    <name type="scientific">Diacronema lutheri</name>
    <name type="common">Unicellular marine alga</name>
    <name type="synonym">Monochrysis lutheri</name>
    <dbReference type="NCBI Taxonomy" id="2081491"/>
    <lineage>
        <taxon>Eukaryota</taxon>
        <taxon>Haptista</taxon>
        <taxon>Haptophyta</taxon>
        <taxon>Pavlovophyceae</taxon>
        <taxon>Pavlovales</taxon>
        <taxon>Pavlovaceae</taxon>
        <taxon>Diacronema</taxon>
    </lineage>
</organism>
<evidence type="ECO:0000313" key="9">
    <source>
        <dbReference type="EMBL" id="KAG8463025.1"/>
    </source>
</evidence>
<feature type="transmembrane region" description="Helical" evidence="7">
    <location>
        <begin position="346"/>
        <end position="373"/>
    </location>
</feature>
<dbReference type="GO" id="GO:0016020">
    <property type="term" value="C:membrane"/>
    <property type="evidence" value="ECO:0007669"/>
    <property type="project" value="UniProtKB-SubCell"/>
</dbReference>
<evidence type="ECO:0000259" key="8">
    <source>
        <dbReference type="Pfam" id="PF01529"/>
    </source>
</evidence>
<dbReference type="PROSITE" id="PS50216">
    <property type="entry name" value="DHHC"/>
    <property type="match status" value="1"/>
</dbReference>
<keyword evidence="6 7" id="KW-0012">Acyltransferase</keyword>
<proteinExistence type="inferred from homology"/>
<comment type="similarity">
    <text evidence="7">Belongs to the DHHC palmitoyltransferase family.</text>
</comment>
<keyword evidence="5 7" id="KW-0472">Membrane</keyword>
<dbReference type="InterPro" id="IPR039859">
    <property type="entry name" value="PFA4/ZDH16/20/ERF2-like"/>
</dbReference>
<keyword evidence="4 7" id="KW-1133">Transmembrane helix</keyword>
<dbReference type="PANTHER" id="PTHR12246">
    <property type="entry name" value="PALMITOYLTRANSFERASE ZDHHC16"/>
    <property type="match status" value="1"/>
</dbReference>
<dbReference type="EMBL" id="JAGTXO010000018">
    <property type="protein sequence ID" value="KAG8463025.1"/>
    <property type="molecule type" value="Genomic_DNA"/>
</dbReference>
<evidence type="ECO:0000256" key="7">
    <source>
        <dbReference type="RuleBase" id="RU079119"/>
    </source>
</evidence>
<dbReference type="InterPro" id="IPR001594">
    <property type="entry name" value="Palmitoyltrfase_DHHC"/>
</dbReference>
<name>A0A8J6CAW0_DIALT</name>
<dbReference type="Proteomes" id="UP000751190">
    <property type="component" value="Unassembled WGS sequence"/>
</dbReference>
<dbReference type="EC" id="2.3.1.225" evidence="7"/>
<dbReference type="Pfam" id="PF01529">
    <property type="entry name" value="DHHC"/>
    <property type="match status" value="1"/>
</dbReference>
<evidence type="ECO:0000256" key="6">
    <source>
        <dbReference type="ARBA" id="ARBA00023315"/>
    </source>
</evidence>
<comment type="subcellular location">
    <subcellularLocation>
        <location evidence="1">Membrane</location>
        <topology evidence="1">Multi-pass membrane protein</topology>
    </subcellularLocation>
</comment>
<dbReference type="OrthoDB" id="302728at2759"/>
<feature type="transmembrane region" description="Helical" evidence="7">
    <location>
        <begin position="316"/>
        <end position="334"/>
    </location>
</feature>
<dbReference type="AlphaFoldDB" id="A0A8J6CAW0"/>
<evidence type="ECO:0000313" key="10">
    <source>
        <dbReference type="Proteomes" id="UP000751190"/>
    </source>
</evidence>
<keyword evidence="2 7" id="KW-0808">Transferase</keyword>
<keyword evidence="3 7" id="KW-0812">Transmembrane</keyword>
<dbReference type="GO" id="GO:0019706">
    <property type="term" value="F:protein-cysteine S-palmitoyltransferase activity"/>
    <property type="evidence" value="ECO:0007669"/>
    <property type="project" value="UniProtKB-EC"/>
</dbReference>
<accession>A0A8J6CAW0</accession>
<evidence type="ECO:0000256" key="2">
    <source>
        <dbReference type="ARBA" id="ARBA00022679"/>
    </source>
</evidence>
<feature type="transmembrane region" description="Helical" evidence="7">
    <location>
        <begin position="57"/>
        <end position="84"/>
    </location>
</feature>
<feature type="domain" description="Palmitoyltransferase DHHC" evidence="8">
    <location>
        <begin position="174"/>
        <end position="249"/>
    </location>
</feature>
<sequence>MVNSALPGECWACSAPFAHAQGTCASCGAFNGREPKASGNFTGCSLRPCCRRLSNNGWAITAASALLIAAAMFLGLVVLLPLYVPFDRPVWEWSGCAFFHLSVSLLLALNVPCHFAFGIAAAPLCYNSVDRSSEVAQRLADGVEAWRAGSVSGEDDEPNDAGYAIVSRPLEGWRWCHECEAGGHAAIAPPRSYHCRTCRRCVLKMDHHCAFFNACIGSANHRHFLLFVVYLHLACWYIAAMCVWTLYERIGRAPDYWGDRLRNLFFGPLQERVFNDIRLRMSGGAGARAGARAGAAALGGFVAASPPLTLGEPSQSLVLIGSSLPMLVLVALHSRAYYASERDASLGLAAMLLIDVVLPTLAFTGAIVCVQIAHLVHGMTYLEGARGTAPARLAPRSLLRNVQEVLGPSAADLSLWLLVPRYDGARSPRARKKSL</sequence>
<feature type="transmembrane region" description="Helical" evidence="7">
    <location>
        <begin position="224"/>
        <end position="247"/>
    </location>
</feature>
<protein>
    <recommendedName>
        <fullName evidence="7">Palmitoyltransferase</fullName>
        <ecNumber evidence="7">2.3.1.225</ecNumber>
    </recommendedName>
</protein>